<accession>A0A9D4V422</accession>
<dbReference type="Proteomes" id="UP000886520">
    <property type="component" value="Chromosome 5"/>
</dbReference>
<dbReference type="AlphaFoldDB" id="A0A9D4V422"/>
<gene>
    <name evidence="1" type="ORF">GOP47_0004752</name>
</gene>
<evidence type="ECO:0000313" key="2">
    <source>
        <dbReference type="Proteomes" id="UP000886520"/>
    </source>
</evidence>
<protein>
    <submittedName>
        <fullName evidence="1">Uncharacterized protein</fullName>
    </submittedName>
</protein>
<proteinExistence type="predicted"/>
<sequence>MAIGRWLIVFDVNGVLLKSYNQPPLKMLVLHLSAEFVYCLGQELWCAVRLDAEDVLVKASCSVDQPSPGRRVMLPFQLLISQIGNAS</sequence>
<evidence type="ECO:0000313" key="1">
    <source>
        <dbReference type="EMBL" id="KAI5079273.1"/>
    </source>
</evidence>
<reference evidence="1 2" key="1">
    <citation type="submission" date="2021-01" db="EMBL/GenBank/DDBJ databases">
        <title>Adiantum capillus-veneris genome.</title>
        <authorList>
            <person name="Fang Y."/>
            <person name="Liao Q."/>
        </authorList>
    </citation>
    <scope>NUCLEOTIDE SEQUENCE [LARGE SCALE GENOMIC DNA]</scope>
    <source>
        <strain evidence="1">H3</strain>
        <tissue evidence="1">Leaf</tissue>
    </source>
</reference>
<organism evidence="1 2">
    <name type="scientific">Adiantum capillus-veneris</name>
    <name type="common">Maidenhair fern</name>
    <dbReference type="NCBI Taxonomy" id="13818"/>
    <lineage>
        <taxon>Eukaryota</taxon>
        <taxon>Viridiplantae</taxon>
        <taxon>Streptophyta</taxon>
        <taxon>Embryophyta</taxon>
        <taxon>Tracheophyta</taxon>
        <taxon>Polypodiopsida</taxon>
        <taxon>Polypodiidae</taxon>
        <taxon>Polypodiales</taxon>
        <taxon>Pteridineae</taxon>
        <taxon>Pteridaceae</taxon>
        <taxon>Vittarioideae</taxon>
        <taxon>Adiantum</taxon>
    </lineage>
</organism>
<dbReference type="EMBL" id="JABFUD020000005">
    <property type="protein sequence ID" value="KAI5079273.1"/>
    <property type="molecule type" value="Genomic_DNA"/>
</dbReference>
<keyword evidence="2" id="KW-1185">Reference proteome</keyword>
<name>A0A9D4V422_ADICA</name>
<comment type="caution">
    <text evidence="1">The sequence shown here is derived from an EMBL/GenBank/DDBJ whole genome shotgun (WGS) entry which is preliminary data.</text>
</comment>